<evidence type="ECO:0000256" key="1">
    <source>
        <dbReference type="SAM" id="Phobius"/>
    </source>
</evidence>
<keyword evidence="1" id="KW-0812">Transmembrane</keyword>
<keyword evidence="1" id="KW-0472">Membrane</keyword>
<reference evidence="2 3" key="1">
    <citation type="submission" date="2023-02" db="EMBL/GenBank/DDBJ databases">
        <authorList>
            <person name="Liu G."/>
        </authorList>
    </citation>
    <scope>NUCLEOTIDE SEQUENCE [LARGE SCALE GENOMIC DNA]</scope>
    <source>
        <strain evidence="2 3">DSM 23008</strain>
    </source>
</reference>
<accession>A0ABY7W1Z3</accession>
<protein>
    <submittedName>
        <fullName evidence="2">SHOCT domain-containing protein</fullName>
    </submittedName>
</protein>
<dbReference type="Proteomes" id="UP001215143">
    <property type="component" value="Chromosome"/>
</dbReference>
<sequence>MGFFQQRITVGVIKGQLGGKKKSFINIFIEKDPGVVKISKRLYYFLGVSEKSYEEVSGAKALTGAAVGLLFSPVGALIGGAIGARKKEKTHYTLAFMDAETKKKEIIEVKLPDISNGFKKLEIHPVAKEFQIEEDSKDKVSAPEQIREFKKLLDENIITEDEFNKKKLELLG</sequence>
<dbReference type="EMBL" id="CP117834">
    <property type="protein sequence ID" value="WDF02960.1"/>
    <property type="molecule type" value="Genomic_DNA"/>
</dbReference>
<keyword evidence="1" id="KW-1133">Transmembrane helix</keyword>
<feature type="transmembrane region" description="Helical" evidence="1">
    <location>
        <begin position="61"/>
        <end position="84"/>
    </location>
</feature>
<name>A0ABY7W1Z3_9BACI</name>
<evidence type="ECO:0000313" key="2">
    <source>
        <dbReference type="EMBL" id="WDF02960.1"/>
    </source>
</evidence>
<keyword evidence="3" id="KW-1185">Reference proteome</keyword>
<dbReference type="RefSeq" id="WP_274272467.1">
    <property type="nucleotide sequence ID" value="NZ_CP117834.1"/>
</dbReference>
<organism evidence="2 3">
    <name type="scientific">Shouchella hunanensis</name>
    <dbReference type="NCBI Taxonomy" id="766894"/>
    <lineage>
        <taxon>Bacteria</taxon>
        <taxon>Bacillati</taxon>
        <taxon>Bacillota</taxon>
        <taxon>Bacilli</taxon>
        <taxon>Bacillales</taxon>
        <taxon>Bacillaceae</taxon>
        <taxon>Shouchella</taxon>
    </lineage>
</organism>
<evidence type="ECO:0000313" key="3">
    <source>
        <dbReference type="Proteomes" id="UP001215143"/>
    </source>
</evidence>
<proteinExistence type="predicted"/>
<gene>
    <name evidence="2" type="ORF">PQ477_15850</name>
</gene>